<dbReference type="PANTHER" id="PTHR43246">
    <property type="entry name" value="PEPTIDYL-PROLYL CIS-TRANS ISOMERASE CYP38, CHLOROPLASTIC"/>
    <property type="match status" value="1"/>
</dbReference>
<feature type="signal peptide" evidence="4">
    <location>
        <begin position="1"/>
        <end position="20"/>
    </location>
</feature>
<dbReference type="PRINTS" id="PR00153">
    <property type="entry name" value="CSAPPISMRASE"/>
</dbReference>
<reference evidence="6" key="1">
    <citation type="journal article" date="2020" name="mSystems">
        <title>Genome- and Community-Level Interaction Insights into Carbon Utilization and Element Cycling Functions of Hydrothermarchaeota in Hydrothermal Sediment.</title>
        <authorList>
            <person name="Zhou Z."/>
            <person name="Liu Y."/>
            <person name="Xu W."/>
            <person name="Pan J."/>
            <person name="Luo Z.H."/>
            <person name="Li M."/>
        </authorList>
    </citation>
    <scope>NUCLEOTIDE SEQUENCE [LARGE SCALE GENOMIC DNA]</scope>
    <source>
        <strain evidence="6">SpSt-897</strain>
    </source>
</reference>
<keyword evidence="4" id="KW-0732">Signal</keyword>
<dbReference type="InterPro" id="IPR002130">
    <property type="entry name" value="Cyclophilin-type_PPIase_dom"/>
</dbReference>
<dbReference type="InterPro" id="IPR044665">
    <property type="entry name" value="E_coli_cyclophilin_A-like"/>
</dbReference>
<dbReference type="InterPro" id="IPR020892">
    <property type="entry name" value="Cyclophilin-type_PPIase_CS"/>
</dbReference>
<comment type="similarity">
    <text evidence="1 4">Belongs to the cyclophilin-type PPIase family.</text>
</comment>
<sequence>MLNLSAILCLKGLWVLLACAAVVTWTSGAPAAPKADRVKLATTMGDIILELYPEKAPATVDNFLQYVKDGYYNGTVFHRVINGFMIQGGGMDADLQGKPTRPPIKNEADNGLRNEPYTIAMARTSDPHSATSQFFINVADNDFLNHKAKTARAYGYAVFGRVVQGKDVVDKIKAVPTGRQGMYENVPTTPVTITKAVILSH</sequence>
<dbReference type="EMBL" id="DTMF01000084">
    <property type="protein sequence ID" value="HGF33382.1"/>
    <property type="molecule type" value="Genomic_DNA"/>
</dbReference>
<dbReference type="InterPro" id="IPR029000">
    <property type="entry name" value="Cyclophilin-like_dom_sf"/>
</dbReference>
<keyword evidence="2 4" id="KW-0697">Rotamase</keyword>
<feature type="domain" description="PPIase cyclophilin-type" evidence="5">
    <location>
        <begin position="34"/>
        <end position="198"/>
    </location>
</feature>
<evidence type="ECO:0000259" key="5">
    <source>
        <dbReference type="PROSITE" id="PS50072"/>
    </source>
</evidence>
<evidence type="ECO:0000256" key="3">
    <source>
        <dbReference type="ARBA" id="ARBA00023235"/>
    </source>
</evidence>
<protein>
    <recommendedName>
        <fullName evidence="4">Peptidyl-prolyl cis-trans isomerase</fullName>
        <shortName evidence="4">PPIase</shortName>
        <ecNumber evidence="4">5.2.1.8</ecNumber>
    </recommendedName>
</protein>
<dbReference type="Gene3D" id="2.40.100.10">
    <property type="entry name" value="Cyclophilin-like"/>
    <property type="match status" value="1"/>
</dbReference>
<evidence type="ECO:0000313" key="6">
    <source>
        <dbReference type="EMBL" id="HGF33382.1"/>
    </source>
</evidence>
<evidence type="ECO:0000256" key="2">
    <source>
        <dbReference type="ARBA" id="ARBA00023110"/>
    </source>
</evidence>
<accession>A0A7C3V284</accession>
<evidence type="ECO:0000256" key="1">
    <source>
        <dbReference type="ARBA" id="ARBA00007365"/>
    </source>
</evidence>
<dbReference type="CDD" id="cd01920">
    <property type="entry name" value="cyclophilin_EcCYP_like"/>
    <property type="match status" value="1"/>
</dbReference>
<feature type="chain" id="PRO_5028507358" description="Peptidyl-prolyl cis-trans isomerase" evidence="4">
    <location>
        <begin position="21"/>
        <end position="201"/>
    </location>
</feature>
<gene>
    <name evidence="6" type="ORF">ENW96_03195</name>
</gene>
<keyword evidence="3 4" id="KW-0413">Isomerase</keyword>
<dbReference type="Pfam" id="PF00160">
    <property type="entry name" value="Pro_isomerase"/>
    <property type="match status" value="1"/>
</dbReference>
<organism evidence="6">
    <name type="scientific">Desulfobacca acetoxidans</name>
    <dbReference type="NCBI Taxonomy" id="60893"/>
    <lineage>
        <taxon>Bacteria</taxon>
        <taxon>Pseudomonadati</taxon>
        <taxon>Thermodesulfobacteriota</taxon>
        <taxon>Desulfobaccia</taxon>
        <taxon>Desulfobaccales</taxon>
        <taxon>Desulfobaccaceae</taxon>
        <taxon>Desulfobacca</taxon>
    </lineage>
</organism>
<dbReference type="GO" id="GO:0006457">
    <property type="term" value="P:protein folding"/>
    <property type="evidence" value="ECO:0007669"/>
    <property type="project" value="InterPro"/>
</dbReference>
<dbReference type="EC" id="5.2.1.8" evidence="4"/>
<dbReference type="SUPFAM" id="SSF50891">
    <property type="entry name" value="Cyclophilin-like"/>
    <property type="match status" value="1"/>
</dbReference>
<dbReference type="PROSITE" id="PS00170">
    <property type="entry name" value="CSA_PPIASE_1"/>
    <property type="match status" value="1"/>
</dbReference>
<name>A0A7C3V284_9BACT</name>
<comment type="catalytic activity">
    <reaction evidence="4">
        <text>[protein]-peptidylproline (omega=180) = [protein]-peptidylproline (omega=0)</text>
        <dbReference type="Rhea" id="RHEA:16237"/>
        <dbReference type="Rhea" id="RHEA-COMP:10747"/>
        <dbReference type="Rhea" id="RHEA-COMP:10748"/>
        <dbReference type="ChEBI" id="CHEBI:83833"/>
        <dbReference type="ChEBI" id="CHEBI:83834"/>
        <dbReference type="EC" id="5.2.1.8"/>
    </reaction>
</comment>
<dbReference type="PROSITE" id="PS50072">
    <property type="entry name" value="CSA_PPIASE_2"/>
    <property type="match status" value="1"/>
</dbReference>
<dbReference type="AlphaFoldDB" id="A0A7C3V284"/>
<dbReference type="GO" id="GO:0003755">
    <property type="term" value="F:peptidyl-prolyl cis-trans isomerase activity"/>
    <property type="evidence" value="ECO:0007669"/>
    <property type="project" value="UniProtKB-UniRule"/>
</dbReference>
<comment type="caution">
    <text evidence="6">The sequence shown here is derived from an EMBL/GenBank/DDBJ whole genome shotgun (WGS) entry which is preliminary data.</text>
</comment>
<evidence type="ECO:0000256" key="4">
    <source>
        <dbReference type="RuleBase" id="RU363019"/>
    </source>
</evidence>
<proteinExistence type="inferred from homology"/>
<comment type="function">
    <text evidence="4">PPIases accelerate the folding of proteins. It catalyzes the cis-trans isomerization of proline imidic peptide bonds in oligopeptides.</text>
</comment>